<evidence type="ECO:0000256" key="1">
    <source>
        <dbReference type="ARBA" id="ARBA00023015"/>
    </source>
</evidence>
<dbReference type="Proteomes" id="UP001595952">
    <property type="component" value="Unassembled WGS sequence"/>
</dbReference>
<evidence type="ECO:0000313" key="4">
    <source>
        <dbReference type="EMBL" id="MFC4640444.1"/>
    </source>
</evidence>
<proteinExistence type="predicted"/>
<keyword evidence="5" id="KW-1185">Reference proteome</keyword>
<sequence length="325" mass="35543">MTYDPSLRVLTVLELLQAREEVSGAELAQRLEVSPRTVQRYVARLQDLGIPVEGRRGVGGAYRLKPGFRLPPLMFTPDEALSLSLGLLALRLLGLSQLTPAAGAAQAKLTRTLPQSLRDTVSALEGAVQLDASPWVVRTDARLLTDVLRAVREGRQVQLTYTSVKGEGTRRVVDLYRAVHLDGRWYAVGWCHLRAERRSFRLDRICALELLEGTFAPPADFDALAFLRASLPAAPARHEISVWLGAPPAALQAQVSLWGTALRAEGGGTRFEGQRDNLTSFAAFLLGLGVPLRIDHPPQLLDEFRRLGQRCAALTAPELAAYNAS</sequence>
<gene>
    <name evidence="4" type="ORF">ACFO0D_19120</name>
</gene>
<evidence type="ECO:0000256" key="2">
    <source>
        <dbReference type="ARBA" id="ARBA00023163"/>
    </source>
</evidence>
<protein>
    <submittedName>
        <fullName evidence="4">Helix-turn-helix transcriptional regulator</fullName>
    </submittedName>
</protein>
<dbReference type="InterPro" id="IPR051534">
    <property type="entry name" value="CBASS_pafABC_assoc_protein"/>
</dbReference>
<dbReference type="InterPro" id="IPR036390">
    <property type="entry name" value="WH_DNA-bd_sf"/>
</dbReference>
<dbReference type="SUPFAM" id="SSF46785">
    <property type="entry name" value="Winged helix' DNA-binding domain"/>
    <property type="match status" value="1"/>
</dbReference>
<dbReference type="Pfam" id="PF13280">
    <property type="entry name" value="WYL"/>
    <property type="match status" value="1"/>
</dbReference>
<dbReference type="InterPro" id="IPR013196">
    <property type="entry name" value="HTH_11"/>
</dbReference>
<reference evidence="5" key="1">
    <citation type="journal article" date="2019" name="Int. J. Syst. Evol. Microbiol.">
        <title>The Global Catalogue of Microorganisms (GCM) 10K type strain sequencing project: providing services to taxonomists for standard genome sequencing and annotation.</title>
        <authorList>
            <consortium name="The Broad Institute Genomics Platform"/>
            <consortium name="The Broad Institute Genome Sequencing Center for Infectious Disease"/>
            <person name="Wu L."/>
            <person name="Ma J."/>
        </authorList>
    </citation>
    <scope>NUCLEOTIDE SEQUENCE [LARGE SCALE GENOMIC DNA]</scope>
    <source>
        <strain evidence="5">CCUG 55995</strain>
    </source>
</reference>
<keyword evidence="1" id="KW-0805">Transcription regulation</keyword>
<dbReference type="Gene3D" id="1.10.10.10">
    <property type="entry name" value="Winged helix-like DNA-binding domain superfamily/Winged helix DNA-binding domain"/>
    <property type="match status" value="1"/>
</dbReference>
<accession>A0ABV9IGB5</accession>
<name>A0ABV9IGB5_9DEIO</name>
<feature type="domain" description="HTH deoR-type" evidence="3">
    <location>
        <begin position="5"/>
        <end position="63"/>
    </location>
</feature>
<dbReference type="PROSITE" id="PS51000">
    <property type="entry name" value="HTH_DEOR_2"/>
    <property type="match status" value="1"/>
</dbReference>
<organism evidence="4 5">
    <name type="scientific">Deinococcus hohokamensis</name>
    <dbReference type="NCBI Taxonomy" id="309883"/>
    <lineage>
        <taxon>Bacteria</taxon>
        <taxon>Thermotogati</taxon>
        <taxon>Deinococcota</taxon>
        <taxon>Deinococci</taxon>
        <taxon>Deinococcales</taxon>
        <taxon>Deinococcaceae</taxon>
        <taxon>Deinococcus</taxon>
    </lineage>
</organism>
<dbReference type="PANTHER" id="PTHR34580">
    <property type="match status" value="1"/>
</dbReference>
<dbReference type="InterPro" id="IPR028349">
    <property type="entry name" value="PafC-like"/>
</dbReference>
<dbReference type="Pfam" id="PF08279">
    <property type="entry name" value="HTH_11"/>
    <property type="match status" value="1"/>
</dbReference>
<evidence type="ECO:0000259" key="3">
    <source>
        <dbReference type="PROSITE" id="PS51000"/>
    </source>
</evidence>
<dbReference type="InterPro" id="IPR001034">
    <property type="entry name" value="DeoR_HTH"/>
</dbReference>
<dbReference type="EMBL" id="JBHSEI010000017">
    <property type="protein sequence ID" value="MFC4640444.1"/>
    <property type="molecule type" value="Genomic_DNA"/>
</dbReference>
<dbReference type="InterPro" id="IPR036388">
    <property type="entry name" value="WH-like_DNA-bd_sf"/>
</dbReference>
<dbReference type="PANTHER" id="PTHR34580:SF3">
    <property type="entry name" value="PROTEIN PAFB"/>
    <property type="match status" value="1"/>
</dbReference>
<comment type="caution">
    <text evidence="4">The sequence shown here is derived from an EMBL/GenBank/DDBJ whole genome shotgun (WGS) entry which is preliminary data.</text>
</comment>
<keyword evidence="2" id="KW-0804">Transcription</keyword>
<dbReference type="PROSITE" id="PS52050">
    <property type="entry name" value="WYL"/>
    <property type="match status" value="1"/>
</dbReference>
<evidence type="ECO:0000313" key="5">
    <source>
        <dbReference type="Proteomes" id="UP001595952"/>
    </source>
</evidence>
<dbReference type="InterPro" id="IPR026881">
    <property type="entry name" value="WYL_dom"/>
</dbReference>
<dbReference type="PIRSF" id="PIRSF016838">
    <property type="entry name" value="PafC"/>
    <property type="match status" value="1"/>
</dbReference>
<dbReference type="RefSeq" id="WP_380063425.1">
    <property type="nucleotide sequence ID" value="NZ_JBHSEI010000017.1"/>
</dbReference>